<dbReference type="SUPFAM" id="SSF64484">
    <property type="entry name" value="beta and beta-prime subunits of DNA dependent RNA-polymerase"/>
    <property type="match status" value="1"/>
</dbReference>
<evidence type="ECO:0000259" key="10">
    <source>
        <dbReference type="Pfam" id="PF04561"/>
    </source>
</evidence>
<dbReference type="InterPro" id="IPR015712">
    <property type="entry name" value="DNA-dir_RNA_pol_su2"/>
</dbReference>
<dbReference type="GO" id="GO:0032549">
    <property type="term" value="F:ribonucleoside binding"/>
    <property type="evidence" value="ECO:0007669"/>
    <property type="project" value="InterPro"/>
</dbReference>
<comment type="subunit">
    <text evidence="6">The RNAP catalytic core consists of 2 alpha, 1 beta, 1 beta' and 1 omega subunit. When a sigma factor is associated with the core the holoenzyme is formed, which can initiate transcription.</text>
</comment>
<dbReference type="Pfam" id="PF04561">
    <property type="entry name" value="RNA_pol_Rpb2_2"/>
    <property type="match status" value="1"/>
</dbReference>
<protein>
    <recommendedName>
        <fullName evidence="6">DNA-directed RNA polymerase subunit beta</fullName>
        <shortName evidence="6">RNAP subunit beta</shortName>
        <ecNumber evidence="6">2.7.7.6</ecNumber>
    </recommendedName>
    <alternativeName>
        <fullName evidence="6">RNA polymerase subunit beta</fullName>
    </alternativeName>
    <alternativeName>
        <fullName evidence="6">Transcriptase subunit beta</fullName>
    </alternativeName>
</protein>
<dbReference type="EC" id="2.7.7.6" evidence="6"/>
<dbReference type="Gene3D" id="3.90.1100.10">
    <property type="match status" value="2"/>
</dbReference>
<evidence type="ECO:0000256" key="4">
    <source>
        <dbReference type="ARBA" id="ARBA00023163"/>
    </source>
</evidence>
<keyword evidence="1 6" id="KW-0240">DNA-directed RNA polymerase</keyword>
<dbReference type="Pfam" id="PF04560">
    <property type="entry name" value="RNA_pol_Rpb2_7"/>
    <property type="match status" value="1"/>
</dbReference>
<evidence type="ECO:0000313" key="13">
    <source>
        <dbReference type="EMBL" id="MCA9381096.1"/>
    </source>
</evidence>
<dbReference type="InterPro" id="IPR037034">
    <property type="entry name" value="RNA_pol_Rpb2_2_sf"/>
</dbReference>
<dbReference type="Gene3D" id="2.40.50.150">
    <property type="match status" value="1"/>
</dbReference>
<dbReference type="EMBL" id="JAGQLJ010000047">
    <property type="protein sequence ID" value="MCA9381096.1"/>
    <property type="molecule type" value="Genomic_DNA"/>
</dbReference>
<dbReference type="Gene3D" id="2.40.270.10">
    <property type="entry name" value="DNA-directed RNA polymerase, subunit 2, domain 6"/>
    <property type="match status" value="1"/>
</dbReference>
<dbReference type="Pfam" id="PF10385">
    <property type="entry name" value="RNA_pol_Rpb2_45"/>
    <property type="match status" value="1"/>
</dbReference>
<dbReference type="InterPro" id="IPR007641">
    <property type="entry name" value="RNA_pol_Rpb2_7"/>
</dbReference>
<evidence type="ECO:0000259" key="12">
    <source>
        <dbReference type="Pfam" id="PF10385"/>
    </source>
</evidence>
<keyword evidence="2 6" id="KW-0808">Transferase</keyword>
<reference evidence="13" key="2">
    <citation type="journal article" date="2021" name="Microbiome">
        <title>Successional dynamics and alternative stable states in a saline activated sludge microbial community over 9 years.</title>
        <authorList>
            <person name="Wang Y."/>
            <person name="Ye J."/>
            <person name="Ju F."/>
            <person name="Liu L."/>
            <person name="Boyd J.A."/>
            <person name="Deng Y."/>
            <person name="Parks D.H."/>
            <person name="Jiang X."/>
            <person name="Yin X."/>
            <person name="Woodcroft B.J."/>
            <person name="Tyson G.W."/>
            <person name="Hugenholtz P."/>
            <person name="Polz M.F."/>
            <person name="Zhang T."/>
        </authorList>
    </citation>
    <scope>NUCLEOTIDE SEQUENCE</scope>
    <source>
        <strain evidence="13">HKST-UBA13</strain>
    </source>
</reference>
<evidence type="ECO:0000256" key="7">
    <source>
        <dbReference type="RuleBase" id="RU000434"/>
    </source>
</evidence>
<dbReference type="InterPro" id="IPR037033">
    <property type="entry name" value="DNA-dir_RNAP_su2_hyb_sf"/>
</dbReference>
<evidence type="ECO:0000259" key="9">
    <source>
        <dbReference type="Pfam" id="PF04560"/>
    </source>
</evidence>
<dbReference type="CDD" id="cd00653">
    <property type="entry name" value="RNA_pol_B_RPB2"/>
    <property type="match status" value="1"/>
</dbReference>
<comment type="catalytic activity">
    <reaction evidence="5 6">
        <text>RNA(n) + a ribonucleoside 5'-triphosphate = RNA(n+1) + diphosphate</text>
        <dbReference type="Rhea" id="RHEA:21248"/>
        <dbReference type="Rhea" id="RHEA-COMP:14527"/>
        <dbReference type="Rhea" id="RHEA-COMP:17342"/>
        <dbReference type="ChEBI" id="CHEBI:33019"/>
        <dbReference type="ChEBI" id="CHEBI:61557"/>
        <dbReference type="ChEBI" id="CHEBI:140395"/>
        <dbReference type="EC" id="2.7.7.6"/>
    </reaction>
</comment>
<dbReference type="InterPro" id="IPR014724">
    <property type="entry name" value="RNA_pol_RPB2_OB-fold"/>
</dbReference>
<dbReference type="HAMAP" id="MF_01321">
    <property type="entry name" value="RNApol_bact_RpoB"/>
    <property type="match status" value="1"/>
</dbReference>
<dbReference type="AlphaFoldDB" id="A0A955IB45"/>
<dbReference type="GO" id="GO:0003677">
    <property type="term" value="F:DNA binding"/>
    <property type="evidence" value="ECO:0007669"/>
    <property type="project" value="UniProtKB-UniRule"/>
</dbReference>
<keyword evidence="4 6" id="KW-0804">Transcription</keyword>
<feature type="domain" description="DNA-directed RNA polymerase beta subunit external 1" evidence="12">
    <location>
        <begin position="522"/>
        <end position="579"/>
    </location>
</feature>
<evidence type="ECO:0000256" key="6">
    <source>
        <dbReference type="HAMAP-Rule" id="MF_01321"/>
    </source>
</evidence>
<dbReference type="Gene3D" id="2.30.150.10">
    <property type="entry name" value="DNA-directed RNA polymerase, beta subunit, external 1 domain"/>
    <property type="match status" value="1"/>
</dbReference>
<accession>A0A955IB45</accession>
<dbReference type="Gene3D" id="2.40.50.100">
    <property type="match status" value="1"/>
</dbReference>
<dbReference type="InterPro" id="IPR007642">
    <property type="entry name" value="RNA_pol_Rpb2_2"/>
</dbReference>
<dbReference type="Pfam" id="PF04565">
    <property type="entry name" value="RNA_pol_Rpb2_3"/>
    <property type="match status" value="1"/>
</dbReference>
<dbReference type="InterPro" id="IPR019462">
    <property type="entry name" value="DNA-dir_RNA_pol_bsu_external_1"/>
</dbReference>
<evidence type="ECO:0000259" key="8">
    <source>
        <dbReference type="Pfam" id="PF00562"/>
    </source>
</evidence>
<evidence type="ECO:0000256" key="2">
    <source>
        <dbReference type="ARBA" id="ARBA00022679"/>
    </source>
</evidence>
<name>A0A955IB45_9BACT</name>
<evidence type="ECO:0000313" key="14">
    <source>
        <dbReference type="Proteomes" id="UP000775877"/>
    </source>
</evidence>
<organism evidence="13 14">
    <name type="scientific">Candidatus Dojkabacteria bacterium</name>
    <dbReference type="NCBI Taxonomy" id="2099670"/>
    <lineage>
        <taxon>Bacteria</taxon>
        <taxon>Candidatus Dojkabacteria</taxon>
    </lineage>
</organism>
<evidence type="ECO:0000256" key="5">
    <source>
        <dbReference type="ARBA" id="ARBA00048552"/>
    </source>
</evidence>
<dbReference type="PANTHER" id="PTHR20856">
    <property type="entry name" value="DNA-DIRECTED RNA POLYMERASE I SUBUNIT 2"/>
    <property type="match status" value="1"/>
</dbReference>
<dbReference type="InterPro" id="IPR042107">
    <property type="entry name" value="DNA-dir_RNA_pol_bsu_ext_1_sf"/>
</dbReference>
<reference evidence="13" key="1">
    <citation type="submission" date="2020-04" db="EMBL/GenBank/DDBJ databases">
        <authorList>
            <person name="Zhang T."/>
        </authorList>
    </citation>
    <scope>NUCLEOTIDE SEQUENCE</scope>
    <source>
        <strain evidence="13">HKST-UBA13</strain>
    </source>
</reference>
<dbReference type="GO" id="GO:0003899">
    <property type="term" value="F:DNA-directed RNA polymerase activity"/>
    <property type="evidence" value="ECO:0007669"/>
    <property type="project" value="UniProtKB-UniRule"/>
</dbReference>
<comment type="similarity">
    <text evidence="6 7">Belongs to the RNA polymerase beta chain family.</text>
</comment>
<dbReference type="GO" id="GO:0000428">
    <property type="term" value="C:DNA-directed RNA polymerase complex"/>
    <property type="evidence" value="ECO:0007669"/>
    <property type="project" value="UniProtKB-KW"/>
</dbReference>
<feature type="domain" description="DNA-directed RNA polymerase subunit 2 hybrid-binding" evidence="8">
    <location>
        <begin position="641"/>
        <end position="1029"/>
    </location>
</feature>
<dbReference type="InterPro" id="IPR007645">
    <property type="entry name" value="RNA_pol_Rpb2_3"/>
</dbReference>
<comment type="function">
    <text evidence="6">DNA-dependent RNA polymerase catalyzes the transcription of DNA into RNA using the four ribonucleoside triphosphates as substrates.</text>
</comment>
<evidence type="ECO:0000256" key="3">
    <source>
        <dbReference type="ARBA" id="ARBA00022695"/>
    </source>
</evidence>
<proteinExistence type="inferred from homology"/>
<dbReference type="InterPro" id="IPR010243">
    <property type="entry name" value="RNA_pol_bsu_bac"/>
</dbReference>
<dbReference type="Gene3D" id="3.90.1800.10">
    <property type="entry name" value="RNA polymerase alpha subunit dimerisation domain"/>
    <property type="match status" value="1"/>
</dbReference>
<feature type="domain" description="RNA polymerase Rpb2" evidence="10">
    <location>
        <begin position="133"/>
        <end position="326"/>
    </location>
</feature>
<sequence>MTPKKRLILTDNPVELMDVDLLEAQKKFFREFIENGFEELFDEINPIEDYTGSNWALSFEDVNWEEAKLGFREAHNLGLTHDAPVFVTVKLVNKRTGEIKKQKIFLCDMPLMSNRASFMVNGNERVVVFQIIRSEGVLFSEAKASTPAKKIYSVKLMPNRGKWYEFEMNKYGVMSVKLLEKRPRILLTTLLRAMGYGTDEELKKVLGDVDTGEVKYLENTLRKDPTSSTEEALIEIYRKLRPEDSITLENARSFLDNMFFNKRRFYLGKIGRYKLNQKLGDDSDITMEDYLLKKKDIVELVKALIQLNNGTRPMDDIDSLGNRRVRGINEIVGEKIRVGMLIMEKNIRDRMSTYSTDEKVTPAMLVNTKPVIAAINQFFGSSALMRYMDQENILSELEVKRKVTAGGPRGLTKERATFSVRDVHDSHYGRLCPVTTPEGPSVGMVNQLAVYSKINDFGFLEAPYFKVVKEFDVKNDKVSDFKGRMLRETINNVGKKGDEISSKIVDAAKKAKLDLIPLVPFITNEIEYIDSDTEAEFRIAPHNIKRDENNNIIDDQTYIRHNKEYRTAGILDIDYIDISPSQIAGLGLALIPFAGNDDPNRTFYGAKTQNQAVPLVMNESPIVGTGFEKAAAKASGRTVFAEEDGVVLEADSARVLVEYGTGKDKRRQEYEVEKFIRTNQNTSFSQRTVVLPDEKVKKGDILIDGPCTDQGELALGVNLRAAYMVWDGFNYEDGIVINEKLVKNDALTSIHIHEYTQEVRETKLGNELITSDIPGVGEKALRNLDEQGVVRIGANVDSNDILVGIIAPKGETELTAEEKLLRAIFGEYARDVRDNSLRMPYGEEGVVVGVQVLERSKGAKLNPGVLKQVKVWVARTHKISVGDKLTGYHGEKGLIAKIVPEEDMPYTADGQPVDIILGPASMIRRMNLGQLIETHIGALAHKLGTKVEVQPFAGYKLDKLIEEAKKAGIDYEEKVDLYDGRTGEKFDQKVVVGHKYVLKLDHLADHKVHARSTGPYTLVTQQPLRGKAQMGGQRLGEMEVWALQAHAVPHLLHEMLTIKSDDVVGRAAAYKAIISGQPIKSPNVPESFNVLDKELAGLGIKMDKIDAEYDFEKADMALEEIVDSVGNDLPTNE</sequence>
<feature type="domain" description="RNA polymerase Rpb2" evidence="9">
    <location>
        <begin position="1031"/>
        <end position="1103"/>
    </location>
</feature>
<dbReference type="Proteomes" id="UP000775877">
    <property type="component" value="Unassembled WGS sequence"/>
</dbReference>
<comment type="caution">
    <text evidence="13">The sequence shown here is derived from an EMBL/GenBank/DDBJ whole genome shotgun (WGS) entry which is preliminary data.</text>
</comment>
<evidence type="ECO:0000256" key="1">
    <source>
        <dbReference type="ARBA" id="ARBA00022478"/>
    </source>
</evidence>
<dbReference type="InterPro" id="IPR007120">
    <property type="entry name" value="DNA-dir_RNAP_su2_dom"/>
</dbReference>
<dbReference type="Gene3D" id="3.90.1110.10">
    <property type="entry name" value="RNA polymerase Rpb2, domain 2"/>
    <property type="match status" value="1"/>
</dbReference>
<dbReference type="Pfam" id="PF00562">
    <property type="entry name" value="RNA_pol_Rpb2_6"/>
    <property type="match status" value="1"/>
</dbReference>
<dbReference type="GO" id="GO:0006351">
    <property type="term" value="P:DNA-templated transcription"/>
    <property type="evidence" value="ECO:0007669"/>
    <property type="project" value="UniProtKB-UniRule"/>
</dbReference>
<evidence type="ECO:0000259" key="11">
    <source>
        <dbReference type="Pfam" id="PF04565"/>
    </source>
</evidence>
<keyword evidence="3 6" id="KW-0548">Nucleotidyltransferase</keyword>
<feature type="domain" description="RNA polymerase Rpb2" evidence="11">
    <location>
        <begin position="387"/>
        <end position="454"/>
    </location>
</feature>
<gene>
    <name evidence="6" type="primary">rpoB</name>
    <name evidence="13" type="ORF">KC678_02430</name>
</gene>